<dbReference type="Gene3D" id="3.30.200.20">
    <property type="entry name" value="Phosphorylase Kinase, domain 1"/>
    <property type="match status" value="1"/>
</dbReference>
<dbReference type="CDD" id="cd14014">
    <property type="entry name" value="STKc_PknB_like"/>
    <property type="match status" value="1"/>
</dbReference>
<dbReference type="PANTHER" id="PTHR43289">
    <property type="entry name" value="MITOGEN-ACTIVATED PROTEIN KINASE KINASE KINASE 20-RELATED"/>
    <property type="match status" value="1"/>
</dbReference>
<dbReference type="EC" id="2.7.11.1" evidence="1"/>
<dbReference type="SMART" id="SM00220">
    <property type="entry name" value="S_TKc"/>
    <property type="match status" value="1"/>
</dbReference>
<keyword evidence="4 7" id="KW-0547">Nucleotide-binding</keyword>
<keyword evidence="5 10" id="KW-0418">Kinase</keyword>
<feature type="compositionally biased region" description="Low complexity" evidence="8">
    <location>
        <begin position="300"/>
        <end position="336"/>
    </location>
</feature>
<keyword evidence="2" id="KW-0723">Serine/threonine-protein kinase</keyword>
<dbReference type="GO" id="GO:0004674">
    <property type="term" value="F:protein serine/threonine kinase activity"/>
    <property type="evidence" value="ECO:0007669"/>
    <property type="project" value="UniProtKB-KW"/>
</dbReference>
<dbReference type="PROSITE" id="PS50011">
    <property type="entry name" value="PROTEIN_KINASE_DOM"/>
    <property type="match status" value="1"/>
</dbReference>
<dbReference type="Gene3D" id="1.10.510.10">
    <property type="entry name" value="Transferase(Phosphotransferase) domain 1"/>
    <property type="match status" value="1"/>
</dbReference>
<proteinExistence type="predicted"/>
<dbReference type="Proteomes" id="UP000518300">
    <property type="component" value="Unassembled WGS sequence"/>
</dbReference>
<dbReference type="GO" id="GO:0005524">
    <property type="term" value="F:ATP binding"/>
    <property type="evidence" value="ECO:0007669"/>
    <property type="project" value="UniProtKB-UniRule"/>
</dbReference>
<evidence type="ECO:0000256" key="5">
    <source>
        <dbReference type="ARBA" id="ARBA00022777"/>
    </source>
</evidence>
<dbReference type="SUPFAM" id="SSF56112">
    <property type="entry name" value="Protein kinase-like (PK-like)"/>
    <property type="match status" value="1"/>
</dbReference>
<evidence type="ECO:0000259" key="9">
    <source>
        <dbReference type="PROSITE" id="PS50011"/>
    </source>
</evidence>
<dbReference type="PROSITE" id="PS00107">
    <property type="entry name" value="PROTEIN_KINASE_ATP"/>
    <property type="match status" value="1"/>
</dbReference>
<evidence type="ECO:0000256" key="7">
    <source>
        <dbReference type="PROSITE-ProRule" id="PRU10141"/>
    </source>
</evidence>
<accession>A0A848LKL2</accession>
<reference evidence="10 11" key="1">
    <citation type="submission" date="2020-04" db="EMBL/GenBank/DDBJ databases">
        <title>Draft genome of Pyxidicoccus fallax type strain.</title>
        <authorList>
            <person name="Whitworth D.E."/>
        </authorList>
    </citation>
    <scope>NUCLEOTIDE SEQUENCE [LARGE SCALE GENOMIC DNA]</scope>
    <source>
        <strain evidence="10 11">DSM 14698</strain>
    </source>
</reference>
<dbReference type="PANTHER" id="PTHR43289:SF6">
    <property type="entry name" value="SERINE_THREONINE-PROTEIN KINASE NEKL-3"/>
    <property type="match status" value="1"/>
</dbReference>
<feature type="domain" description="Protein kinase" evidence="9">
    <location>
        <begin position="34"/>
        <end position="293"/>
    </location>
</feature>
<evidence type="ECO:0000313" key="10">
    <source>
        <dbReference type="EMBL" id="NMO18259.1"/>
    </source>
</evidence>
<evidence type="ECO:0000313" key="11">
    <source>
        <dbReference type="Proteomes" id="UP000518300"/>
    </source>
</evidence>
<dbReference type="Gene3D" id="1.25.40.10">
    <property type="entry name" value="Tetratricopeptide repeat domain"/>
    <property type="match status" value="1"/>
</dbReference>
<name>A0A848LKL2_9BACT</name>
<dbReference type="Pfam" id="PF00069">
    <property type="entry name" value="Pkinase"/>
    <property type="match status" value="1"/>
</dbReference>
<dbReference type="InterPro" id="IPR008271">
    <property type="entry name" value="Ser/Thr_kinase_AS"/>
</dbReference>
<dbReference type="InterPro" id="IPR017441">
    <property type="entry name" value="Protein_kinase_ATP_BS"/>
</dbReference>
<keyword evidence="3" id="KW-0808">Transferase</keyword>
<evidence type="ECO:0000256" key="2">
    <source>
        <dbReference type="ARBA" id="ARBA00022527"/>
    </source>
</evidence>
<dbReference type="EMBL" id="JABBJJ010000129">
    <property type="protein sequence ID" value="NMO18259.1"/>
    <property type="molecule type" value="Genomic_DNA"/>
</dbReference>
<dbReference type="PROSITE" id="PS00108">
    <property type="entry name" value="PROTEIN_KINASE_ST"/>
    <property type="match status" value="1"/>
</dbReference>
<dbReference type="AlphaFoldDB" id="A0A848LKL2"/>
<feature type="binding site" evidence="7">
    <location>
        <position position="63"/>
    </location>
    <ligand>
        <name>ATP</name>
        <dbReference type="ChEBI" id="CHEBI:30616"/>
    </ligand>
</feature>
<feature type="region of interest" description="Disordered" evidence="8">
    <location>
        <begin position="1"/>
        <end position="26"/>
    </location>
</feature>
<evidence type="ECO:0000256" key="1">
    <source>
        <dbReference type="ARBA" id="ARBA00012513"/>
    </source>
</evidence>
<dbReference type="Gene3D" id="3.40.50.10070">
    <property type="entry name" value="TolB, N-terminal domain"/>
    <property type="match status" value="1"/>
</dbReference>
<keyword evidence="6 7" id="KW-0067">ATP-binding</keyword>
<dbReference type="InterPro" id="IPR000719">
    <property type="entry name" value="Prot_kinase_dom"/>
</dbReference>
<organism evidence="10 11">
    <name type="scientific">Pyxidicoccus fallax</name>
    <dbReference type="NCBI Taxonomy" id="394095"/>
    <lineage>
        <taxon>Bacteria</taxon>
        <taxon>Pseudomonadati</taxon>
        <taxon>Myxococcota</taxon>
        <taxon>Myxococcia</taxon>
        <taxon>Myxococcales</taxon>
        <taxon>Cystobacterineae</taxon>
        <taxon>Myxococcaceae</taxon>
        <taxon>Pyxidicoccus</taxon>
    </lineage>
</organism>
<gene>
    <name evidence="10" type="ORF">HG543_25870</name>
</gene>
<sequence>MKDPTGADATLLTPQKPPAPEVTSGPGEVFAGRYELLGLVGRGGMGAVYRVRDTLVGDVVALKMLEVGPALAPEWLERFRREVRLARRVSHHHVARTFDLGEHAGRLFLTMEFVDGENLQALLDRERALSPARAARIALALCEGLAAAHAAGVVHRDLKPANVLVEAGGRVVLTDFGIARAVAGEASSRTQGLVGTPLYMAPEQLESGEVDARADLYAMGLVLYHLLTGEPPFTGESAMAVAFARLRQPPPDPRSRAAVPDVLAELVLHCLSREREGRPESALAVAAALRDWLVSAGEPVEVHGPPTPVGTTTGGALASVTPTGTRSTPRTPLRSSEQSVAVLPLRYSGPREHEALGDGVSDALIDLLSRTAGLRVQSSGATQRFRQERDPRVAARELGVELLVDGTVQSLGRTVRATLRLVEGASGTQRWSGRFDDTDEDLFALQDRLSQRVTEALRNELLILRYRDAAPDEALALYRQVLSRVRIMPRSMVDETVTPLEHVLSLAPGFLPAVAQHAVASLRAGFLRATDSERDWDAVGRVSLERASRLAPDLAETRLAQSLLAIQEGRLRDAVVALRDALDRAPTFAFALQVLGNLQCEAGRAGEGMERLKLAHALEPGLSIALIEVARCGAMRGELDTYRWCMERLEAQPLLALPTLILRMRVAAWTGALDEVRRCQDALREDPNPIAAHALAYCGLVLGELDADGAMASLDGLLARKLNPRFASLLRQMATEQLCLRGAPERALPYLHQAADTALIDLEWMDRCPALAPLRPLPGFAEARRKVRARVEAIWSA</sequence>
<dbReference type="FunFam" id="1.10.510.10:FF:000021">
    <property type="entry name" value="Serine/threonine protein kinase"/>
    <property type="match status" value="1"/>
</dbReference>
<protein>
    <recommendedName>
        <fullName evidence="1">non-specific serine/threonine protein kinase</fullName>
        <ecNumber evidence="1">2.7.11.1</ecNumber>
    </recommendedName>
</protein>
<dbReference type="InterPro" id="IPR011990">
    <property type="entry name" value="TPR-like_helical_dom_sf"/>
</dbReference>
<evidence type="ECO:0000256" key="4">
    <source>
        <dbReference type="ARBA" id="ARBA00022741"/>
    </source>
</evidence>
<evidence type="ECO:0000256" key="3">
    <source>
        <dbReference type="ARBA" id="ARBA00022679"/>
    </source>
</evidence>
<dbReference type="InterPro" id="IPR011009">
    <property type="entry name" value="Kinase-like_dom_sf"/>
</dbReference>
<dbReference type="RefSeq" id="WP_169347529.1">
    <property type="nucleotide sequence ID" value="NZ_JABBJJ010000129.1"/>
</dbReference>
<feature type="region of interest" description="Disordered" evidence="8">
    <location>
        <begin position="300"/>
        <end position="338"/>
    </location>
</feature>
<comment type="caution">
    <text evidence="10">The sequence shown here is derived from an EMBL/GenBank/DDBJ whole genome shotgun (WGS) entry which is preliminary data.</text>
</comment>
<evidence type="ECO:0000256" key="8">
    <source>
        <dbReference type="SAM" id="MobiDB-lite"/>
    </source>
</evidence>
<evidence type="ECO:0000256" key="6">
    <source>
        <dbReference type="ARBA" id="ARBA00022840"/>
    </source>
</evidence>
<dbReference type="SUPFAM" id="SSF48452">
    <property type="entry name" value="TPR-like"/>
    <property type="match status" value="1"/>
</dbReference>
<keyword evidence="11" id="KW-1185">Reference proteome</keyword>